<evidence type="ECO:0000313" key="2">
    <source>
        <dbReference type="Proteomes" id="UP001314169"/>
    </source>
</evidence>
<dbReference type="Proteomes" id="UP001314169">
    <property type="component" value="Chromosome 17"/>
</dbReference>
<protein>
    <recommendedName>
        <fullName evidence="3">Maturase K</fullName>
    </recommendedName>
</protein>
<evidence type="ECO:0008006" key="3">
    <source>
        <dbReference type="Google" id="ProtNLM"/>
    </source>
</evidence>
<organism evidence="1 2">
    <name type="scientific">Pipistrellus nathusii</name>
    <name type="common">Nathusius' pipistrelle</name>
    <dbReference type="NCBI Taxonomy" id="59473"/>
    <lineage>
        <taxon>Eukaryota</taxon>
        <taxon>Metazoa</taxon>
        <taxon>Chordata</taxon>
        <taxon>Craniata</taxon>
        <taxon>Vertebrata</taxon>
        <taxon>Euteleostomi</taxon>
        <taxon>Mammalia</taxon>
        <taxon>Eutheria</taxon>
        <taxon>Laurasiatheria</taxon>
        <taxon>Chiroptera</taxon>
        <taxon>Yangochiroptera</taxon>
        <taxon>Vespertilionidae</taxon>
        <taxon>Pipistrellus</taxon>
    </lineage>
</organism>
<evidence type="ECO:0000313" key="1">
    <source>
        <dbReference type="EMBL" id="CAK6438712.1"/>
    </source>
</evidence>
<keyword evidence="2" id="KW-1185">Reference proteome</keyword>
<sequence length="110" mass="12936">MGDYQSNCCPLDLFIVGYVLHHYGTNSTHHCSTNSLKKWKNFSNDHLEFQWPFEELFLSSVTFLDFRPFGFIMSRTLESPDSKSHPNNELLLLFGRKKQKTISPTKMFQR</sequence>
<proteinExistence type="predicted"/>
<gene>
    <name evidence="1" type="ORF">MPIPNATIZW_LOCUS7018</name>
</gene>
<accession>A0ABN9ZR15</accession>
<name>A0ABN9ZR15_PIPNA</name>
<dbReference type="EMBL" id="OY882874">
    <property type="protein sequence ID" value="CAK6438712.1"/>
    <property type="molecule type" value="Genomic_DNA"/>
</dbReference>
<reference evidence="1" key="1">
    <citation type="submission" date="2023-12" db="EMBL/GenBank/DDBJ databases">
        <authorList>
            <person name="Brown T."/>
        </authorList>
    </citation>
    <scope>NUCLEOTIDE SEQUENCE</scope>
</reference>